<reference evidence="2 3" key="1">
    <citation type="submission" date="2017-08" db="EMBL/GenBank/DDBJ databases">
        <title>Infants hospitalized years apart are colonized by the same room-sourced microbial strains.</title>
        <authorList>
            <person name="Brooks B."/>
            <person name="Olm M.R."/>
            <person name="Firek B.A."/>
            <person name="Baker R."/>
            <person name="Thomas B.C."/>
            <person name="Morowitz M.J."/>
            <person name="Banfield J.F."/>
        </authorList>
    </citation>
    <scope>NUCLEOTIDE SEQUENCE [LARGE SCALE GENOMIC DNA]</scope>
    <source>
        <strain evidence="2">S2_003_000_R2_4</strain>
    </source>
</reference>
<dbReference type="AlphaFoldDB" id="A0A2W5X4S7"/>
<dbReference type="RefSeq" id="WP_304275232.1">
    <property type="nucleotide sequence ID" value="NZ_QFQZ01000012.1"/>
</dbReference>
<protein>
    <submittedName>
        <fullName evidence="2">Uncharacterized protein</fullName>
    </submittedName>
</protein>
<dbReference type="Proteomes" id="UP000249393">
    <property type="component" value="Unassembled WGS sequence"/>
</dbReference>
<name>A0A2W5X4S7_9CAUL</name>
<evidence type="ECO:0000313" key="2">
    <source>
        <dbReference type="EMBL" id="PZR35784.1"/>
    </source>
</evidence>
<accession>A0A2W5X4S7</accession>
<comment type="caution">
    <text evidence="2">The sequence shown here is derived from an EMBL/GenBank/DDBJ whole genome shotgun (WGS) entry which is preliminary data.</text>
</comment>
<feature type="region of interest" description="Disordered" evidence="1">
    <location>
        <begin position="75"/>
        <end position="102"/>
    </location>
</feature>
<evidence type="ECO:0000313" key="3">
    <source>
        <dbReference type="Proteomes" id="UP000249393"/>
    </source>
</evidence>
<evidence type="ECO:0000256" key="1">
    <source>
        <dbReference type="SAM" id="MobiDB-lite"/>
    </source>
</evidence>
<organism evidence="2 3">
    <name type="scientific">Caulobacter segnis</name>
    <dbReference type="NCBI Taxonomy" id="88688"/>
    <lineage>
        <taxon>Bacteria</taxon>
        <taxon>Pseudomonadati</taxon>
        <taxon>Pseudomonadota</taxon>
        <taxon>Alphaproteobacteria</taxon>
        <taxon>Caulobacterales</taxon>
        <taxon>Caulobacteraceae</taxon>
        <taxon>Caulobacter</taxon>
    </lineage>
</organism>
<gene>
    <name evidence="2" type="ORF">DI526_05710</name>
</gene>
<dbReference type="EMBL" id="QFQZ01000012">
    <property type="protein sequence ID" value="PZR35784.1"/>
    <property type="molecule type" value="Genomic_DNA"/>
</dbReference>
<proteinExistence type="predicted"/>
<sequence length="136" mass="13386">MSIQLPTVSGTTGDAAAVVLASPNGALASLPGPVSHVEQAALSAAGAGTAVLIVGDFAISLYGTATAVTAELERSHTDPAGTARWTKVDGGTLSGDASSGSVRAKRFSEPGAAWYRVNASAITGGNVTPVFTRASS</sequence>